<dbReference type="InterPro" id="IPR024925">
    <property type="entry name" value="Malonyl_CoA-ACP_transAc"/>
</dbReference>
<dbReference type="InterPro" id="IPR001227">
    <property type="entry name" value="Ac_transferase_dom_sf"/>
</dbReference>
<gene>
    <name evidence="7" type="ORF">IAD19_03270</name>
</gene>
<accession>A0A9D1IRQ4</accession>
<evidence type="ECO:0000256" key="4">
    <source>
        <dbReference type="PIRNR" id="PIRNR000446"/>
    </source>
</evidence>
<dbReference type="SUPFAM" id="SSF55048">
    <property type="entry name" value="Probable ACP-binding domain of malonyl-CoA ACP transacylase"/>
    <property type="match status" value="1"/>
</dbReference>
<comment type="similarity">
    <text evidence="4">Belongs to the fabD family.</text>
</comment>
<dbReference type="AlphaFoldDB" id="A0A9D1IRQ4"/>
<feature type="domain" description="Malonyl-CoA:ACP transacylase (MAT)" evidence="6">
    <location>
        <begin position="10"/>
        <end position="297"/>
    </location>
</feature>
<comment type="catalytic activity">
    <reaction evidence="3 4">
        <text>holo-[ACP] + malonyl-CoA = malonyl-[ACP] + CoA</text>
        <dbReference type="Rhea" id="RHEA:41792"/>
        <dbReference type="Rhea" id="RHEA-COMP:9623"/>
        <dbReference type="Rhea" id="RHEA-COMP:9685"/>
        <dbReference type="ChEBI" id="CHEBI:57287"/>
        <dbReference type="ChEBI" id="CHEBI:57384"/>
        <dbReference type="ChEBI" id="CHEBI:64479"/>
        <dbReference type="ChEBI" id="CHEBI:78449"/>
        <dbReference type="EC" id="2.3.1.39"/>
    </reaction>
</comment>
<dbReference type="Pfam" id="PF00698">
    <property type="entry name" value="Acyl_transf_1"/>
    <property type="match status" value="1"/>
</dbReference>
<dbReference type="PANTHER" id="PTHR42681">
    <property type="entry name" value="MALONYL-COA-ACYL CARRIER PROTEIN TRANSACYLASE, MITOCHONDRIAL"/>
    <property type="match status" value="1"/>
</dbReference>
<dbReference type="Proteomes" id="UP000824082">
    <property type="component" value="Unassembled WGS sequence"/>
</dbReference>
<reference evidence="7" key="2">
    <citation type="journal article" date="2021" name="PeerJ">
        <title>Extensive microbial diversity within the chicken gut microbiome revealed by metagenomics and culture.</title>
        <authorList>
            <person name="Gilroy R."/>
            <person name="Ravi A."/>
            <person name="Getino M."/>
            <person name="Pursley I."/>
            <person name="Horton D.L."/>
            <person name="Alikhan N.F."/>
            <person name="Baker D."/>
            <person name="Gharbi K."/>
            <person name="Hall N."/>
            <person name="Watson M."/>
            <person name="Adriaenssens E.M."/>
            <person name="Foster-Nyarko E."/>
            <person name="Jarju S."/>
            <person name="Secka A."/>
            <person name="Antonio M."/>
            <person name="Oren A."/>
            <person name="Chaudhuri R.R."/>
            <person name="La Ragione R."/>
            <person name="Hildebrand F."/>
            <person name="Pallen M.J."/>
        </authorList>
    </citation>
    <scope>NUCLEOTIDE SEQUENCE</scope>
    <source>
        <strain evidence="7">4509</strain>
    </source>
</reference>
<protein>
    <recommendedName>
        <fullName evidence="4">Malonyl CoA-acyl carrier protein transacylase</fullName>
        <ecNumber evidence="4">2.3.1.39</ecNumber>
    </recommendedName>
</protein>
<dbReference type="FunFam" id="3.30.70.250:FF:000001">
    <property type="entry name" value="Malonyl CoA-acyl carrier protein transacylase"/>
    <property type="match status" value="1"/>
</dbReference>
<sequence>MVTMSKTMLLCSGQGSQYEGMGKQLLALCPEAETIYQCGSDITGMDLKQLCLEADAATLAQTKISQPAIFTTSLVAIKAMEKAGFTFDGAAGHSLGEYAAMVAAGMVSMEDGFRLIKERAACMQECAQQQSGSMCAILGLTPQQVEEGCAQAEGYVVPVNYNSPVQTVIAGETAAVDAAIAKFTEMGARRCVKLAVSAAFHSKLMQPAADAFYEKIKDVKFSMPQKEFYCNLTGQLLTDVSDMPGYLAKHIVSPVRFTTELDNMQQAGYDTFVECGPGKVLTGLVKKTLSGVNAINVEDEKTYQKALEVLGL</sequence>
<feature type="active site" evidence="5">
    <location>
        <position position="201"/>
    </location>
</feature>
<dbReference type="EC" id="2.3.1.39" evidence="4"/>
<dbReference type="PIRSF" id="PIRSF000446">
    <property type="entry name" value="Mct"/>
    <property type="match status" value="1"/>
</dbReference>
<dbReference type="Gene3D" id="3.30.70.250">
    <property type="entry name" value="Malonyl-CoA ACP transacylase, ACP-binding"/>
    <property type="match status" value="1"/>
</dbReference>
<evidence type="ECO:0000259" key="6">
    <source>
        <dbReference type="SMART" id="SM00827"/>
    </source>
</evidence>
<evidence type="ECO:0000256" key="1">
    <source>
        <dbReference type="ARBA" id="ARBA00022679"/>
    </source>
</evidence>
<comment type="caution">
    <text evidence="7">The sequence shown here is derived from an EMBL/GenBank/DDBJ whole genome shotgun (WGS) entry which is preliminary data.</text>
</comment>
<evidence type="ECO:0000256" key="5">
    <source>
        <dbReference type="PIRSR" id="PIRSR000446-1"/>
    </source>
</evidence>
<dbReference type="PANTHER" id="PTHR42681:SF1">
    <property type="entry name" value="MALONYL-COA-ACYL CARRIER PROTEIN TRANSACYLASE, MITOCHONDRIAL"/>
    <property type="match status" value="1"/>
</dbReference>
<dbReference type="InterPro" id="IPR050858">
    <property type="entry name" value="Mal-CoA-ACP_Trans/PKS_FabD"/>
</dbReference>
<dbReference type="GO" id="GO:0006633">
    <property type="term" value="P:fatty acid biosynthetic process"/>
    <property type="evidence" value="ECO:0007669"/>
    <property type="project" value="TreeGrafter"/>
</dbReference>
<dbReference type="GO" id="GO:0005829">
    <property type="term" value="C:cytosol"/>
    <property type="evidence" value="ECO:0007669"/>
    <property type="project" value="TreeGrafter"/>
</dbReference>
<dbReference type="InterPro" id="IPR016036">
    <property type="entry name" value="Malonyl_transacylase_ACP-bd"/>
</dbReference>
<feature type="active site" evidence="5">
    <location>
        <position position="94"/>
    </location>
</feature>
<dbReference type="InterPro" id="IPR016035">
    <property type="entry name" value="Acyl_Trfase/lysoPLipase"/>
</dbReference>
<dbReference type="GO" id="GO:0004314">
    <property type="term" value="F:[acyl-carrier-protein] S-malonyltransferase activity"/>
    <property type="evidence" value="ECO:0007669"/>
    <property type="project" value="UniProtKB-EC"/>
</dbReference>
<proteinExistence type="inferred from homology"/>
<reference evidence="7" key="1">
    <citation type="submission" date="2020-10" db="EMBL/GenBank/DDBJ databases">
        <authorList>
            <person name="Gilroy R."/>
        </authorList>
    </citation>
    <scope>NUCLEOTIDE SEQUENCE</scope>
    <source>
        <strain evidence="7">4509</strain>
    </source>
</reference>
<evidence type="ECO:0000256" key="2">
    <source>
        <dbReference type="ARBA" id="ARBA00023315"/>
    </source>
</evidence>
<dbReference type="SUPFAM" id="SSF52151">
    <property type="entry name" value="FabD/lysophospholipase-like"/>
    <property type="match status" value="1"/>
</dbReference>
<dbReference type="SMART" id="SM00827">
    <property type="entry name" value="PKS_AT"/>
    <property type="match status" value="1"/>
</dbReference>
<dbReference type="InterPro" id="IPR014043">
    <property type="entry name" value="Acyl_transferase_dom"/>
</dbReference>
<evidence type="ECO:0000313" key="8">
    <source>
        <dbReference type="Proteomes" id="UP000824082"/>
    </source>
</evidence>
<name>A0A9D1IRQ4_9FIRM</name>
<keyword evidence="1 4" id="KW-0808">Transferase</keyword>
<dbReference type="Gene3D" id="3.40.366.10">
    <property type="entry name" value="Malonyl-Coenzyme A Acyl Carrier Protein, domain 2"/>
    <property type="match status" value="1"/>
</dbReference>
<organism evidence="7 8">
    <name type="scientific">Candidatus Egerieicola faecale</name>
    <dbReference type="NCBI Taxonomy" id="2840774"/>
    <lineage>
        <taxon>Bacteria</taxon>
        <taxon>Bacillati</taxon>
        <taxon>Bacillota</taxon>
        <taxon>Clostridia</taxon>
        <taxon>Eubacteriales</taxon>
        <taxon>Oscillospiraceae</taxon>
        <taxon>Oscillospiraceae incertae sedis</taxon>
        <taxon>Candidatus Egerieicola</taxon>
    </lineage>
</organism>
<keyword evidence="2 4" id="KW-0012">Acyltransferase</keyword>
<evidence type="ECO:0000256" key="3">
    <source>
        <dbReference type="ARBA" id="ARBA00048462"/>
    </source>
</evidence>
<dbReference type="EMBL" id="DVMX01000061">
    <property type="protein sequence ID" value="HIU41551.1"/>
    <property type="molecule type" value="Genomic_DNA"/>
</dbReference>
<evidence type="ECO:0000313" key="7">
    <source>
        <dbReference type="EMBL" id="HIU41551.1"/>
    </source>
</evidence>